<evidence type="ECO:0000313" key="4">
    <source>
        <dbReference type="Proteomes" id="UP001566204"/>
    </source>
</evidence>
<dbReference type="KEGG" id="stha:NCTC11429_00822"/>
<dbReference type="GeneID" id="78461611"/>
<organism evidence="2 3">
    <name type="scientific">Sphingobacterium thalpophilum</name>
    <dbReference type="NCBI Taxonomy" id="259"/>
    <lineage>
        <taxon>Bacteria</taxon>
        <taxon>Pseudomonadati</taxon>
        <taxon>Bacteroidota</taxon>
        <taxon>Sphingobacteriia</taxon>
        <taxon>Sphingobacteriales</taxon>
        <taxon>Sphingobacteriaceae</taxon>
        <taxon>Sphingobacterium</taxon>
    </lineage>
</organism>
<sequence length="151" mass="17262">MKRIWIYQADRVLSEEESRQISVELADFAAQWKVHGEPLSASAELRDSLFIILKVDEAVAVASGCSIDSSVRFLKGIEERYDVRLFDRMCFAYKSATGIAVLDRAGFEKALHNGEIDDDTLVFDNTITYDHQLENAWVIPFKASWHKRLFS</sequence>
<protein>
    <submittedName>
        <fullName evidence="1">ABC transporter ATPase</fullName>
    </submittedName>
</protein>
<dbReference type="Proteomes" id="UP001566204">
    <property type="component" value="Unassembled WGS sequence"/>
</dbReference>
<proteinExistence type="predicted"/>
<dbReference type="AlphaFoldDB" id="A0A4V6KPZ1"/>
<name>A0A4V6KPZ1_9SPHI</name>
<evidence type="ECO:0000313" key="1">
    <source>
        <dbReference type="EMBL" id="MEZ0450264.1"/>
    </source>
</evidence>
<dbReference type="STRING" id="1123265.GCA_000686625_02929"/>
<gene>
    <name evidence="1" type="ORF">ABTW24_01475</name>
    <name evidence="2" type="ORF">NCTC11429_00822</name>
</gene>
<accession>A0A4V6KPZ1</accession>
<reference evidence="2 3" key="1">
    <citation type="submission" date="2019-05" db="EMBL/GenBank/DDBJ databases">
        <authorList>
            <consortium name="Pathogen Informatics"/>
        </authorList>
    </citation>
    <scope>NUCLEOTIDE SEQUENCE [LARGE SCALE GENOMIC DNA]</scope>
    <source>
        <strain evidence="2 3">NCTC11429</strain>
    </source>
</reference>
<evidence type="ECO:0000313" key="3">
    <source>
        <dbReference type="Proteomes" id="UP000308196"/>
    </source>
</evidence>
<evidence type="ECO:0000313" key="2">
    <source>
        <dbReference type="EMBL" id="VTR31398.1"/>
    </source>
</evidence>
<reference evidence="1 4" key="2">
    <citation type="submission" date="2024-06" db="EMBL/GenBank/DDBJ databases">
        <title>Soil Sphingobacterium thalpophilum.</title>
        <authorList>
            <person name="Yang J."/>
            <person name="Li J."/>
        </authorList>
    </citation>
    <scope>NUCLEOTIDE SEQUENCE [LARGE SCALE GENOMIC DNA]</scope>
    <source>
        <strain evidence="1 4">22g91tb</strain>
    </source>
</reference>
<dbReference type="RefSeq" id="WP_028072522.1">
    <property type="nucleotide sequence ID" value="NZ_CP141191.1"/>
</dbReference>
<dbReference type="EMBL" id="LR590484">
    <property type="protein sequence ID" value="VTR31398.1"/>
    <property type="molecule type" value="Genomic_DNA"/>
</dbReference>
<dbReference type="Proteomes" id="UP000308196">
    <property type="component" value="Chromosome"/>
</dbReference>
<dbReference type="EMBL" id="JBEOQB010000001">
    <property type="protein sequence ID" value="MEZ0450264.1"/>
    <property type="molecule type" value="Genomic_DNA"/>
</dbReference>
<keyword evidence="4" id="KW-1185">Reference proteome</keyword>